<evidence type="ECO:0000313" key="2">
    <source>
        <dbReference type="Proteomes" id="UP001604336"/>
    </source>
</evidence>
<sequence length="152" mass="16588">MFYGKSKLQGGRVPVGEALERSYAPWEEQAAWWLSLSGRGPWVKLCSIGGASCKVAKSQWRRLLSEAVLHGKSKLQGGRVPVEEALERSCASWEEQAARSPSGGGPWTKLCYMGGGSCKVAESQWERPVGEAVFHGRSKLQGGRVLVREALE</sequence>
<reference evidence="2" key="1">
    <citation type="submission" date="2024-07" db="EMBL/GenBank/DDBJ databases">
        <title>Two chromosome-level genome assemblies of Korean endemic species Abeliophyllum distichum and Forsythia ovata (Oleaceae).</title>
        <authorList>
            <person name="Jang H."/>
        </authorList>
    </citation>
    <scope>NUCLEOTIDE SEQUENCE [LARGE SCALE GENOMIC DNA]</scope>
</reference>
<keyword evidence="2" id="KW-1185">Reference proteome</keyword>
<accession>A0ABD1VA44</accession>
<protein>
    <recommendedName>
        <fullName evidence="3">Myb-like domain-containing protein</fullName>
    </recommendedName>
</protein>
<name>A0ABD1VA44_9LAMI</name>
<proteinExistence type="predicted"/>
<dbReference type="EMBL" id="JBFOLK010000002">
    <property type="protein sequence ID" value="KAL2533738.1"/>
    <property type="molecule type" value="Genomic_DNA"/>
</dbReference>
<dbReference type="Proteomes" id="UP001604336">
    <property type="component" value="Unassembled WGS sequence"/>
</dbReference>
<organism evidence="1 2">
    <name type="scientific">Abeliophyllum distichum</name>
    <dbReference type="NCBI Taxonomy" id="126358"/>
    <lineage>
        <taxon>Eukaryota</taxon>
        <taxon>Viridiplantae</taxon>
        <taxon>Streptophyta</taxon>
        <taxon>Embryophyta</taxon>
        <taxon>Tracheophyta</taxon>
        <taxon>Spermatophyta</taxon>
        <taxon>Magnoliopsida</taxon>
        <taxon>eudicotyledons</taxon>
        <taxon>Gunneridae</taxon>
        <taxon>Pentapetalae</taxon>
        <taxon>asterids</taxon>
        <taxon>lamiids</taxon>
        <taxon>Lamiales</taxon>
        <taxon>Oleaceae</taxon>
        <taxon>Forsythieae</taxon>
        <taxon>Abeliophyllum</taxon>
    </lineage>
</organism>
<comment type="caution">
    <text evidence="1">The sequence shown here is derived from an EMBL/GenBank/DDBJ whole genome shotgun (WGS) entry which is preliminary data.</text>
</comment>
<evidence type="ECO:0008006" key="3">
    <source>
        <dbReference type="Google" id="ProtNLM"/>
    </source>
</evidence>
<dbReference type="AlphaFoldDB" id="A0ABD1VA44"/>
<evidence type="ECO:0000313" key="1">
    <source>
        <dbReference type="EMBL" id="KAL2533738.1"/>
    </source>
</evidence>
<gene>
    <name evidence="1" type="ORF">Adt_07089</name>
</gene>